<dbReference type="EMBL" id="KB632233">
    <property type="protein sequence ID" value="ERL90395.1"/>
    <property type="molecule type" value="Genomic_DNA"/>
</dbReference>
<dbReference type="EMBL" id="KB631684">
    <property type="protein sequence ID" value="ERL85375.1"/>
    <property type="molecule type" value="Genomic_DNA"/>
</dbReference>
<dbReference type="EnsemblMetazoa" id="XM_019915508.1">
    <property type="protein sequence ID" value="XP_019771067.1"/>
    <property type="gene ID" value="LOC109545028"/>
</dbReference>
<protein>
    <submittedName>
        <fullName evidence="2 6">Uncharacterized protein</fullName>
    </submittedName>
</protein>
<organism evidence="2">
    <name type="scientific">Dendroctonus ponderosae</name>
    <name type="common">Mountain pine beetle</name>
    <dbReference type="NCBI Taxonomy" id="77166"/>
    <lineage>
        <taxon>Eukaryota</taxon>
        <taxon>Metazoa</taxon>
        <taxon>Ecdysozoa</taxon>
        <taxon>Arthropoda</taxon>
        <taxon>Hexapoda</taxon>
        <taxon>Insecta</taxon>
        <taxon>Pterygota</taxon>
        <taxon>Neoptera</taxon>
        <taxon>Endopterygota</taxon>
        <taxon>Coleoptera</taxon>
        <taxon>Polyphaga</taxon>
        <taxon>Cucujiformia</taxon>
        <taxon>Curculionidae</taxon>
        <taxon>Scolytinae</taxon>
        <taxon>Dendroctonus</taxon>
    </lineage>
</organism>
<dbReference type="OrthoDB" id="6694653at2759"/>
<dbReference type="Proteomes" id="UP000030742">
    <property type="component" value="Unassembled WGS sequence"/>
</dbReference>
<dbReference type="AlphaFoldDB" id="N6TWX4"/>
<dbReference type="EMBL" id="KB631267">
    <property type="protein sequence ID" value="ERL84201.1"/>
    <property type="molecule type" value="Genomic_DNA"/>
</dbReference>
<reference evidence="6" key="2">
    <citation type="submission" date="2024-08" db="UniProtKB">
        <authorList>
            <consortium name="EnsemblMetazoa"/>
        </authorList>
    </citation>
    <scope>IDENTIFICATION</scope>
</reference>
<evidence type="ECO:0000313" key="8">
    <source>
        <dbReference type="Proteomes" id="UP000030742"/>
    </source>
</evidence>
<evidence type="ECO:0000313" key="2">
    <source>
        <dbReference type="EMBL" id="ENN70817.1"/>
    </source>
</evidence>
<dbReference type="HOGENOM" id="CLU_1994930_0_0_1"/>
<evidence type="ECO:0000313" key="6">
    <source>
        <dbReference type="EnsemblMetazoa" id="XP_019771067.1"/>
    </source>
</evidence>
<reference evidence="7 8" key="1">
    <citation type="journal article" date="2013" name="Genome Biol.">
        <title>Draft genome of the mountain pine beetle, Dendroctonus ponderosae Hopkins, a major forest pest.</title>
        <authorList>
            <person name="Keeling C.I."/>
            <person name="Yuen M.M."/>
            <person name="Liao N.Y."/>
            <person name="Docking T.R."/>
            <person name="Chan S.K."/>
            <person name="Taylor G.A."/>
            <person name="Palmquist D.L."/>
            <person name="Jackman S.D."/>
            <person name="Nguyen A."/>
            <person name="Li M."/>
            <person name="Henderson H."/>
            <person name="Janes J.K."/>
            <person name="Zhao Y."/>
            <person name="Pandoh P."/>
            <person name="Moore R."/>
            <person name="Sperling F.A."/>
            <person name="Huber D.P."/>
            <person name="Birol I."/>
            <person name="Jones S.J."/>
            <person name="Bohlmann J."/>
        </authorList>
    </citation>
    <scope>NUCLEOTIDE SEQUENCE</scope>
</reference>
<evidence type="ECO:0000313" key="5">
    <source>
        <dbReference type="EMBL" id="ERL90395.1"/>
    </source>
</evidence>
<dbReference type="KEGG" id="dpa:109545028"/>
<feature type="non-terminal residue" evidence="2">
    <location>
        <position position="1"/>
    </location>
</feature>
<evidence type="ECO:0000313" key="3">
    <source>
        <dbReference type="EMBL" id="ERL84201.1"/>
    </source>
</evidence>
<evidence type="ECO:0000313" key="4">
    <source>
        <dbReference type="EMBL" id="ERL85375.1"/>
    </source>
</evidence>
<proteinExistence type="predicted"/>
<dbReference type="EMBL" id="KB741282">
    <property type="protein sequence ID" value="ENN70817.1"/>
    <property type="molecule type" value="Genomic_DNA"/>
</dbReference>
<sequence>MHKSAQSACGVSEMILLAICFMSSLWTFAYSARVIPTSSCKCWQDYQAEIGESGLQCVALDQFHVMPCNMPKLPKCECSGGISNILKDESGTWCTKYTKGEEQMRWPCENAQEWDDFFQKNPNLL</sequence>
<evidence type="ECO:0000256" key="1">
    <source>
        <dbReference type="SAM" id="SignalP"/>
    </source>
</evidence>
<keyword evidence="1" id="KW-0732">Signal</keyword>
<keyword evidence="7" id="KW-1185">Reference proteome</keyword>
<dbReference type="OMA" id="RWPCENA"/>
<feature type="chain" id="PRO_5010971903" evidence="1">
    <location>
        <begin position="32"/>
        <end position="125"/>
    </location>
</feature>
<accession>N6TWX4</accession>
<dbReference type="Proteomes" id="UP000019118">
    <property type="component" value="Unassembled WGS sequence"/>
</dbReference>
<evidence type="ECO:0000313" key="7">
    <source>
        <dbReference type="Proteomes" id="UP000019118"/>
    </source>
</evidence>
<gene>
    <name evidence="6" type="primary">109545028</name>
    <name evidence="3" type="ORF">D910_01579</name>
    <name evidence="4" type="ORF">D910_02795</name>
    <name evidence="5" type="ORF">D910_07744</name>
    <name evidence="2" type="ORF">YQE_12482</name>
</gene>
<name>N6TWX4_DENPD</name>
<feature type="signal peptide" evidence="1">
    <location>
        <begin position="1"/>
        <end position="31"/>
    </location>
</feature>